<dbReference type="AlphaFoldDB" id="A0A9N8F0M5"/>
<keyword evidence="3" id="KW-1185">Reference proteome</keyword>
<sequence length="289" mass="30434">MSSSQAIITNTSTTTHLPVDHTVWTGFWSDFDPHRGGDGKIVRALGRTALVNLVVTVTGGGGIAGYLAGGAITANRVGTGLHTQNSKEVVKGLAVFGSATTASVVGQVVTGAIMVGVAGASLPVAAVVAFGVGCTSGITAGALSEWGVDSAWVEDDQNKENGTDKKSMEDTDHTTSTTAEDDSSSFSGSDFGDDKDDEYQGQEDSHSIGSSSSSDSSTLDNVFWLWNMRVPVRAKPQDDVGHQRQQVPPHIVECNCLPAKQEEEPFGAVSSMFRSLGSFLEDRRFTIMW</sequence>
<feature type="compositionally biased region" description="Basic and acidic residues" evidence="1">
    <location>
        <begin position="157"/>
        <end position="173"/>
    </location>
</feature>
<feature type="compositionally biased region" description="Acidic residues" evidence="1">
    <location>
        <begin position="191"/>
        <end position="201"/>
    </location>
</feature>
<feature type="compositionally biased region" description="Low complexity" evidence="1">
    <location>
        <begin position="207"/>
        <end position="217"/>
    </location>
</feature>
<evidence type="ECO:0000313" key="3">
    <source>
        <dbReference type="Proteomes" id="UP001153069"/>
    </source>
</evidence>
<feature type="compositionally biased region" description="Low complexity" evidence="1">
    <location>
        <begin position="174"/>
        <end position="190"/>
    </location>
</feature>
<name>A0A9N8F0M5_9STRA</name>
<gene>
    <name evidence="2" type="ORF">SEMRO_2630_G333090.1</name>
</gene>
<organism evidence="2 3">
    <name type="scientific">Seminavis robusta</name>
    <dbReference type="NCBI Taxonomy" id="568900"/>
    <lineage>
        <taxon>Eukaryota</taxon>
        <taxon>Sar</taxon>
        <taxon>Stramenopiles</taxon>
        <taxon>Ochrophyta</taxon>
        <taxon>Bacillariophyta</taxon>
        <taxon>Bacillariophyceae</taxon>
        <taxon>Bacillariophycidae</taxon>
        <taxon>Naviculales</taxon>
        <taxon>Naviculaceae</taxon>
        <taxon>Seminavis</taxon>
    </lineage>
</organism>
<accession>A0A9N8F0M5</accession>
<dbReference type="Proteomes" id="UP001153069">
    <property type="component" value="Unassembled WGS sequence"/>
</dbReference>
<protein>
    <submittedName>
        <fullName evidence="2">Uncharacterized protein</fullName>
    </submittedName>
</protein>
<reference evidence="2" key="1">
    <citation type="submission" date="2020-06" db="EMBL/GenBank/DDBJ databases">
        <authorList>
            <consortium name="Plant Systems Biology data submission"/>
        </authorList>
    </citation>
    <scope>NUCLEOTIDE SEQUENCE</scope>
    <source>
        <strain evidence="2">D6</strain>
    </source>
</reference>
<comment type="caution">
    <text evidence="2">The sequence shown here is derived from an EMBL/GenBank/DDBJ whole genome shotgun (WGS) entry which is preliminary data.</text>
</comment>
<dbReference type="OrthoDB" id="49327at2759"/>
<dbReference type="EMBL" id="CAICTM010002628">
    <property type="protein sequence ID" value="CAB9529800.1"/>
    <property type="molecule type" value="Genomic_DNA"/>
</dbReference>
<feature type="region of interest" description="Disordered" evidence="1">
    <location>
        <begin position="157"/>
        <end position="217"/>
    </location>
</feature>
<proteinExistence type="predicted"/>
<evidence type="ECO:0000313" key="2">
    <source>
        <dbReference type="EMBL" id="CAB9529800.1"/>
    </source>
</evidence>
<evidence type="ECO:0000256" key="1">
    <source>
        <dbReference type="SAM" id="MobiDB-lite"/>
    </source>
</evidence>